<accession>A0ABN3C5I4</accession>
<reference evidence="2 3" key="1">
    <citation type="journal article" date="2019" name="Int. J. Syst. Evol. Microbiol.">
        <title>The Global Catalogue of Microorganisms (GCM) 10K type strain sequencing project: providing services to taxonomists for standard genome sequencing and annotation.</title>
        <authorList>
            <consortium name="The Broad Institute Genomics Platform"/>
            <consortium name="The Broad Institute Genome Sequencing Center for Infectious Disease"/>
            <person name="Wu L."/>
            <person name="Ma J."/>
        </authorList>
    </citation>
    <scope>NUCLEOTIDE SEQUENCE [LARGE SCALE GENOMIC DNA]</scope>
    <source>
        <strain evidence="2 3">JCM 16114</strain>
    </source>
</reference>
<keyword evidence="3" id="KW-1185">Reference proteome</keyword>
<protein>
    <recommendedName>
        <fullName evidence="4">Integral membrane protein</fullName>
    </recommendedName>
</protein>
<name>A0ABN3C5I4_9ACTN</name>
<feature type="transmembrane region" description="Helical" evidence="1">
    <location>
        <begin position="47"/>
        <end position="67"/>
    </location>
</feature>
<sequence>MTTQGSAAGHLPASTRIARFIMTLQVAFGLVGIALALYVLITSGFSAGMLLLLILSATSTALTGWLLSRWASRKRSVRWGSVALAAAMCGARAAMGVLDDGSSWLALLSSVVLYLAIVLLLALPAAGRWFDR</sequence>
<keyword evidence="1" id="KW-1133">Transmembrane helix</keyword>
<evidence type="ECO:0000313" key="2">
    <source>
        <dbReference type="EMBL" id="GAA2204488.1"/>
    </source>
</evidence>
<evidence type="ECO:0008006" key="4">
    <source>
        <dbReference type="Google" id="ProtNLM"/>
    </source>
</evidence>
<dbReference type="RefSeq" id="WP_344470392.1">
    <property type="nucleotide sequence ID" value="NZ_BAAAQX010000001.1"/>
</dbReference>
<keyword evidence="1" id="KW-0472">Membrane</keyword>
<organism evidence="2 3">
    <name type="scientific">Nonomuraea monospora</name>
    <dbReference type="NCBI Taxonomy" id="568818"/>
    <lineage>
        <taxon>Bacteria</taxon>
        <taxon>Bacillati</taxon>
        <taxon>Actinomycetota</taxon>
        <taxon>Actinomycetes</taxon>
        <taxon>Streptosporangiales</taxon>
        <taxon>Streptosporangiaceae</taxon>
        <taxon>Nonomuraea</taxon>
    </lineage>
</organism>
<gene>
    <name evidence="2" type="ORF">GCM10009850_003890</name>
</gene>
<evidence type="ECO:0000313" key="3">
    <source>
        <dbReference type="Proteomes" id="UP001499843"/>
    </source>
</evidence>
<dbReference type="EMBL" id="BAAAQX010000001">
    <property type="protein sequence ID" value="GAA2204488.1"/>
    <property type="molecule type" value="Genomic_DNA"/>
</dbReference>
<proteinExistence type="predicted"/>
<keyword evidence="1" id="KW-0812">Transmembrane</keyword>
<feature type="transmembrane region" description="Helical" evidence="1">
    <location>
        <begin position="79"/>
        <end position="98"/>
    </location>
</feature>
<dbReference type="Proteomes" id="UP001499843">
    <property type="component" value="Unassembled WGS sequence"/>
</dbReference>
<feature type="transmembrane region" description="Helical" evidence="1">
    <location>
        <begin position="104"/>
        <end position="126"/>
    </location>
</feature>
<comment type="caution">
    <text evidence="2">The sequence shown here is derived from an EMBL/GenBank/DDBJ whole genome shotgun (WGS) entry which is preliminary data.</text>
</comment>
<feature type="transmembrane region" description="Helical" evidence="1">
    <location>
        <begin position="20"/>
        <end position="41"/>
    </location>
</feature>
<evidence type="ECO:0000256" key="1">
    <source>
        <dbReference type="SAM" id="Phobius"/>
    </source>
</evidence>